<accession>A0A0K0D2S6</accession>
<dbReference type="AlphaFoldDB" id="A0A0K0D2S6"/>
<dbReference type="WBParaSite" id="ACAC_0000437101-mRNA-1">
    <property type="protein sequence ID" value="ACAC_0000437101-mRNA-1"/>
    <property type="gene ID" value="ACAC_0000437101"/>
</dbReference>
<keyword evidence="1" id="KW-1185">Reference proteome</keyword>
<sequence>LDVPILECLRMTNPKSNNGKTLSNTWEKSIRAHII</sequence>
<reference evidence="2" key="2">
    <citation type="submission" date="2017-02" db="UniProtKB">
        <authorList>
            <consortium name="WormBaseParasite"/>
        </authorList>
    </citation>
    <scope>IDENTIFICATION</scope>
</reference>
<proteinExistence type="predicted"/>
<evidence type="ECO:0000313" key="1">
    <source>
        <dbReference type="Proteomes" id="UP000035642"/>
    </source>
</evidence>
<protein>
    <submittedName>
        <fullName evidence="2">GNAT family N-acetyltransferase</fullName>
    </submittedName>
</protein>
<dbReference type="Proteomes" id="UP000035642">
    <property type="component" value="Unassembled WGS sequence"/>
</dbReference>
<name>A0A0K0D2S6_ANGCA</name>
<evidence type="ECO:0000313" key="2">
    <source>
        <dbReference type="WBParaSite" id="ACAC_0000437101-mRNA-1"/>
    </source>
</evidence>
<organism evidence="1 2">
    <name type="scientific">Angiostrongylus cantonensis</name>
    <name type="common">Rat lungworm</name>
    <dbReference type="NCBI Taxonomy" id="6313"/>
    <lineage>
        <taxon>Eukaryota</taxon>
        <taxon>Metazoa</taxon>
        <taxon>Ecdysozoa</taxon>
        <taxon>Nematoda</taxon>
        <taxon>Chromadorea</taxon>
        <taxon>Rhabditida</taxon>
        <taxon>Rhabditina</taxon>
        <taxon>Rhabditomorpha</taxon>
        <taxon>Strongyloidea</taxon>
        <taxon>Metastrongylidae</taxon>
        <taxon>Angiostrongylus</taxon>
    </lineage>
</organism>
<reference evidence="1" key="1">
    <citation type="submission" date="2012-09" db="EMBL/GenBank/DDBJ databases">
        <authorList>
            <person name="Martin A.A."/>
        </authorList>
    </citation>
    <scope>NUCLEOTIDE SEQUENCE</scope>
</reference>